<dbReference type="EMBL" id="BARS01026050">
    <property type="protein sequence ID" value="GAG11242.1"/>
    <property type="molecule type" value="Genomic_DNA"/>
</dbReference>
<keyword evidence="3" id="KW-0597">Phosphoprotein</keyword>
<evidence type="ECO:0000256" key="3">
    <source>
        <dbReference type="ARBA" id="ARBA00022553"/>
    </source>
</evidence>
<gene>
    <name evidence="8" type="ORF">S01H1_41102</name>
</gene>
<evidence type="ECO:0000256" key="4">
    <source>
        <dbReference type="ARBA" id="ARBA00022723"/>
    </source>
</evidence>
<dbReference type="AlphaFoldDB" id="X0VJ54"/>
<reference evidence="8" key="1">
    <citation type="journal article" date="2014" name="Front. Microbiol.">
        <title>High frequency of phylogenetically diverse reductive dehalogenase-homologous genes in deep subseafloor sedimentary metagenomes.</title>
        <authorList>
            <person name="Kawai M."/>
            <person name="Futagami T."/>
            <person name="Toyoda A."/>
            <person name="Takaki Y."/>
            <person name="Nishi S."/>
            <person name="Hori S."/>
            <person name="Arai W."/>
            <person name="Tsubouchi T."/>
            <person name="Morono Y."/>
            <person name="Uchiyama I."/>
            <person name="Ito T."/>
            <person name="Fujiyama A."/>
            <person name="Inagaki F."/>
            <person name="Takami H."/>
        </authorList>
    </citation>
    <scope>NUCLEOTIDE SEQUENCE</scope>
    <source>
        <strain evidence="8">Expedition CK06-06</strain>
    </source>
</reference>
<dbReference type="SUPFAM" id="SSF53738">
    <property type="entry name" value="Phosphoglucomutase, first 3 domains"/>
    <property type="match status" value="1"/>
</dbReference>
<keyword evidence="6" id="KW-0413">Isomerase</keyword>
<dbReference type="InterPro" id="IPR005844">
    <property type="entry name" value="A-D-PHexomutase_a/b/a-I"/>
</dbReference>
<comment type="caution">
    <text evidence="8">The sequence shown here is derived from an EMBL/GenBank/DDBJ whole genome shotgun (WGS) entry which is preliminary data.</text>
</comment>
<dbReference type="GO" id="GO:0046872">
    <property type="term" value="F:metal ion binding"/>
    <property type="evidence" value="ECO:0007669"/>
    <property type="project" value="UniProtKB-KW"/>
</dbReference>
<evidence type="ECO:0000259" key="7">
    <source>
        <dbReference type="Pfam" id="PF02878"/>
    </source>
</evidence>
<feature type="non-terminal residue" evidence="8">
    <location>
        <position position="172"/>
    </location>
</feature>
<protein>
    <recommendedName>
        <fullName evidence="7">Alpha-D-phosphohexomutase alpha/beta/alpha domain-containing protein</fullName>
    </recommendedName>
</protein>
<evidence type="ECO:0000313" key="8">
    <source>
        <dbReference type="EMBL" id="GAG11242.1"/>
    </source>
</evidence>
<dbReference type="GO" id="GO:0005975">
    <property type="term" value="P:carbohydrate metabolic process"/>
    <property type="evidence" value="ECO:0007669"/>
    <property type="project" value="InterPro"/>
</dbReference>
<proteinExistence type="inferred from homology"/>
<dbReference type="Pfam" id="PF02878">
    <property type="entry name" value="PGM_PMM_I"/>
    <property type="match status" value="1"/>
</dbReference>
<evidence type="ECO:0000256" key="2">
    <source>
        <dbReference type="ARBA" id="ARBA00010231"/>
    </source>
</evidence>
<sequence>MRIPQESFRAYDIRGTVGDQITPQVVRAIAQAYAGWLPQGAGVVVGRDLRETSEGLADAAIEGLTSAGCDVMDVGQVPAPLLYFAIGRWNADGGLVVTASHKPPEFNGVKLRQGEWPFYGEKLQELYRAVVAGDFPTGQGTCTQRDIYDEYFRIAASQVSLRRPVKLVLDLG</sequence>
<comment type="similarity">
    <text evidence="2">Belongs to the phosphohexose mutase family.</text>
</comment>
<keyword evidence="5" id="KW-0460">Magnesium</keyword>
<dbReference type="InterPro" id="IPR016055">
    <property type="entry name" value="A-D-PHexomutase_a/b/a-I/II/III"/>
</dbReference>
<dbReference type="PANTHER" id="PTHR43771">
    <property type="entry name" value="PHOSPHOMANNOMUTASE"/>
    <property type="match status" value="1"/>
</dbReference>
<dbReference type="GO" id="GO:0016868">
    <property type="term" value="F:intramolecular phosphotransferase activity"/>
    <property type="evidence" value="ECO:0007669"/>
    <property type="project" value="InterPro"/>
</dbReference>
<feature type="domain" description="Alpha-D-phosphohexomutase alpha/beta/alpha" evidence="7">
    <location>
        <begin position="6"/>
        <end position="125"/>
    </location>
</feature>
<accession>X0VJ54</accession>
<evidence type="ECO:0000256" key="1">
    <source>
        <dbReference type="ARBA" id="ARBA00001946"/>
    </source>
</evidence>
<evidence type="ECO:0000256" key="5">
    <source>
        <dbReference type="ARBA" id="ARBA00022842"/>
    </source>
</evidence>
<comment type="cofactor">
    <cofactor evidence="1">
        <name>Mg(2+)</name>
        <dbReference type="ChEBI" id="CHEBI:18420"/>
    </cofactor>
</comment>
<evidence type="ECO:0000256" key="6">
    <source>
        <dbReference type="ARBA" id="ARBA00023235"/>
    </source>
</evidence>
<organism evidence="8">
    <name type="scientific">marine sediment metagenome</name>
    <dbReference type="NCBI Taxonomy" id="412755"/>
    <lineage>
        <taxon>unclassified sequences</taxon>
        <taxon>metagenomes</taxon>
        <taxon>ecological metagenomes</taxon>
    </lineage>
</organism>
<dbReference type="Gene3D" id="3.40.120.10">
    <property type="entry name" value="Alpha-D-Glucose-1,6-Bisphosphate, subunit A, domain 3"/>
    <property type="match status" value="1"/>
</dbReference>
<keyword evidence="4" id="KW-0479">Metal-binding</keyword>
<dbReference type="PANTHER" id="PTHR43771:SF2">
    <property type="entry name" value="PHOSPHOMANNOMUTASE_PHOSPHOGLUCOMUTASE"/>
    <property type="match status" value="1"/>
</dbReference>
<name>X0VJ54_9ZZZZ</name>